<accession>A0AAQ3KLC6</accession>
<sequence length="125" mass="13815">MIVFFLVNRQQDLLKNIVEIKPKKQKVSVPSSLQSERSNQFLTGTVSSPANVDNEGKLVQNLSPSRASETHKNSCSAANTAMHETQDQQLEKEPSQKSNAVEVDQNPKDSLKSLLGLAYESSDEE</sequence>
<organism evidence="2 3">
    <name type="scientific">Canna indica</name>
    <name type="common">Indian-shot</name>
    <dbReference type="NCBI Taxonomy" id="4628"/>
    <lineage>
        <taxon>Eukaryota</taxon>
        <taxon>Viridiplantae</taxon>
        <taxon>Streptophyta</taxon>
        <taxon>Embryophyta</taxon>
        <taxon>Tracheophyta</taxon>
        <taxon>Spermatophyta</taxon>
        <taxon>Magnoliopsida</taxon>
        <taxon>Liliopsida</taxon>
        <taxon>Zingiberales</taxon>
        <taxon>Cannaceae</taxon>
        <taxon>Canna</taxon>
    </lineage>
</organism>
<proteinExistence type="predicted"/>
<feature type="compositionally biased region" description="Polar residues" evidence="1">
    <location>
        <begin position="60"/>
        <end position="83"/>
    </location>
</feature>
<dbReference type="PANTHER" id="PTHR37202">
    <property type="entry name" value="ANKYRIN REPEAT PROTEIN"/>
    <property type="match status" value="1"/>
</dbReference>
<dbReference type="Proteomes" id="UP001327560">
    <property type="component" value="Chromosome 6"/>
</dbReference>
<feature type="compositionally biased region" description="Basic and acidic residues" evidence="1">
    <location>
        <begin position="84"/>
        <end position="95"/>
    </location>
</feature>
<protein>
    <submittedName>
        <fullName evidence="2">Uncharacterized protein</fullName>
    </submittedName>
</protein>
<feature type="compositionally biased region" description="Polar residues" evidence="1">
    <location>
        <begin position="36"/>
        <end position="51"/>
    </location>
</feature>
<keyword evidence="3" id="KW-1185">Reference proteome</keyword>
<feature type="region of interest" description="Disordered" evidence="1">
    <location>
        <begin position="24"/>
        <end position="125"/>
    </location>
</feature>
<name>A0AAQ3KLC6_9LILI</name>
<evidence type="ECO:0000256" key="1">
    <source>
        <dbReference type="SAM" id="MobiDB-lite"/>
    </source>
</evidence>
<reference evidence="2 3" key="1">
    <citation type="submission" date="2023-10" db="EMBL/GenBank/DDBJ databases">
        <title>Chromosome-scale genome assembly provides insights into flower coloration mechanisms of Canna indica.</title>
        <authorList>
            <person name="Li C."/>
        </authorList>
    </citation>
    <scope>NUCLEOTIDE SEQUENCE [LARGE SCALE GENOMIC DNA]</scope>
    <source>
        <tissue evidence="2">Flower</tissue>
    </source>
</reference>
<dbReference type="AlphaFoldDB" id="A0AAQ3KLC6"/>
<evidence type="ECO:0000313" key="3">
    <source>
        <dbReference type="Proteomes" id="UP001327560"/>
    </source>
</evidence>
<dbReference type="PANTHER" id="PTHR37202:SF1">
    <property type="entry name" value="ANKYRIN REPEAT PROTEIN"/>
    <property type="match status" value="1"/>
</dbReference>
<evidence type="ECO:0000313" key="2">
    <source>
        <dbReference type="EMBL" id="WOL09832.1"/>
    </source>
</evidence>
<gene>
    <name evidence="2" type="ORF">Cni_G18585</name>
</gene>
<dbReference type="EMBL" id="CP136895">
    <property type="protein sequence ID" value="WOL09832.1"/>
    <property type="molecule type" value="Genomic_DNA"/>
</dbReference>